<gene>
    <name evidence="1" type="ORF">DB891_07750</name>
</gene>
<organism evidence="1 2">
    <name type="scientific">Flavobacterium laiguense</name>
    <dbReference type="NCBI Taxonomy" id="2169409"/>
    <lineage>
        <taxon>Bacteria</taxon>
        <taxon>Pseudomonadati</taxon>
        <taxon>Bacteroidota</taxon>
        <taxon>Flavobacteriia</taxon>
        <taxon>Flavobacteriales</taxon>
        <taxon>Flavobacteriaceae</taxon>
        <taxon>Flavobacterium</taxon>
    </lineage>
</organism>
<dbReference type="AlphaFoldDB" id="A0A2U1JWI9"/>
<reference evidence="1 2" key="1">
    <citation type="submission" date="2018-04" db="EMBL/GenBank/DDBJ databases">
        <title>Flavobacterium sp. nov., isolated from glacier ice.</title>
        <authorList>
            <person name="Liu Q."/>
            <person name="Xin Y.-H."/>
        </authorList>
    </citation>
    <scope>NUCLEOTIDE SEQUENCE [LARGE SCALE GENOMIC DNA]</scope>
    <source>
        <strain evidence="1 2">LB2P30</strain>
    </source>
</reference>
<dbReference type="OrthoDB" id="1361183at2"/>
<proteinExistence type="predicted"/>
<evidence type="ECO:0000313" key="1">
    <source>
        <dbReference type="EMBL" id="PWA09566.1"/>
    </source>
</evidence>
<accession>A0A2U1JWI9</accession>
<keyword evidence="2" id="KW-1185">Reference proteome</keyword>
<dbReference type="Proteomes" id="UP000245618">
    <property type="component" value="Unassembled WGS sequence"/>
</dbReference>
<protein>
    <submittedName>
        <fullName evidence="1">Uncharacterized protein</fullName>
    </submittedName>
</protein>
<sequence>MKNLIFILFVIFTFYSCASDEVGFKQISKKVVMESWAWKIFIFTDEGEFTPVEKAKNKFDSTTKVNPIFVEDFLEIYRNDDSFLNYQKEVFNNPIVYANFNLTKRKK</sequence>
<evidence type="ECO:0000313" key="2">
    <source>
        <dbReference type="Proteomes" id="UP000245618"/>
    </source>
</evidence>
<dbReference type="EMBL" id="QCZH01000006">
    <property type="protein sequence ID" value="PWA09566.1"/>
    <property type="molecule type" value="Genomic_DNA"/>
</dbReference>
<comment type="caution">
    <text evidence="1">The sequence shown here is derived from an EMBL/GenBank/DDBJ whole genome shotgun (WGS) entry which is preliminary data.</text>
</comment>
<name>A0A2U1JWI9_9FLAO</name>
<dbReference type="PROSITE" id="PS51257">
    <property type="entry name" value="PROKAR_LIPOPROTEIN"/>
    <property type="match status" value="1"/>
</dbReference>
<dbReference type="RefSeq" id="WP_116762246.1">
    <property type="nucleotide sequence ID" value="NZ_QCZH01000006.1"/>
</dbReference>